<sequence length="191" mass="21547">MHIPLFYNNEIGKVGTHALLDSGAGGLFMSPEKARQLGLEHMQLPHCIKVFNVDRMANKTAWITQSVTAKYTIGTKQMTDTFLISGLGKEEVILGLPWLQKYNPEVDWVSGQTTFPAKRYIKIPRVAGVLDFEPTEELIHRIDIRAKLSTSQCLEHDAEKDTAKVAPSIPQYLSQYQGQFKDKEAERFPIS</sequence>
<organism evidence="1 2">
    <name type="scientific">Moniliophthora roreri</name>
    <name type="common">Frosty pod rot fungus</name>
    <name type="synonym">Monilia roreri</name>
    <dbReference type="NCBI Taxonomy" id="221103"/>
    <lineage>
        <taxon>Eukaryota</taxon>
        <taxon>Fungi</taxon>
        <taxon>Dikarya</taxon>
        <taxon>Basidiomycota</taxon>
        <taxon>Agaricomycotina</taxon>
        <taxon>Agaricomycetes</taxon>
        <taxon>Agaricomycetidae</taxon>
        <taxon>Agaricales</taxon>
        <taxon>Marasmiineae</taxon>
        <taxon>Marasmiaceae</taxon>
        <taxon>Moniliophthora</taxon>
    </lineage>
</organism>
<accession>A0A0W0EWD2</accession>
<dbReference type="Gene3D" id="2.40.70.10">
    <property type="entry name" value="Acid Proteases"/>
    <property type="match status" value="1"/>
</dbReference>
<gene>
    <name evidence="1" type="ORF">WG66_19046</name>
</gene>
<evidence type="ECO:0008006" key="3">
    <source>
        <dbReference type="Google" id="ProtNLM"/>
    </source>
</evidence>
<proteinExistence type="predicted"/>
<protein>
    <recommendedName>
        <fullName evidence="3">Pro-pol protein</fullName>
    </recommendedName>
</protein>
<evidence type="ECO:0000313" key="2">
    <source>
        <dbReference type="Proteomes" id="UP000054988"/>
    </source>
</evidence>
<name>A0A0W0EWD2_MONRR</name>
<dbReference type="Proteomes" id="UP000054988">
    <property type="component" value="Unassembled WGS sequence"/>
</dbReference>
<dbReference type="AlphaFoldDB" id="A0A0W0EWD2"/>
<dbReference type="SUPFAM" id="SSF50630">
    <property type="entry name" value="Acid proteases"/>
    <property type="match status" value="1"/>
</dbReference>
<dbReference type="InterPro" id="IPR021109">
    <property type="entry name" value="Peptidase_aspartic_dom_sf"/>
</dbReference>
<reference evidence="1 2" key="1">
    <citation type="submission" date="2015-12" db="EMBL/GenBank/DDBJ databases">
        <title>Draft genome sequence of Moniliophthora roreri, the causal agent of frosty pod rot of cacao.</title>
        <authorList>
            <person name="Aime M.C."/>
            <person name="Diaz-Valderrama J.R."/>
            <person name="Kijpornyongpan T."/>
            <person name="Phillips-Mora W."/>
        </authorList>
    </citation>
    <scope>NUCLEOTIDE SEQUENCE [LARGE SCALE GENOMIC DNA]</scope>
    <source>
        <strain evidence="1 2">MCA 2952</strain>
    </source>
</reference>
<evidence type="ECO:0000313" key="1">
    <source>
        <dbReference type="EMBL" id="KTB28375.1"/>
    </source>
</evidence>
<dbReference type="CDD" id="cd00303">
    <property type="entry name" value="retropepsin_like"/>
    <property type="match status" value="1"/>
</dbReference>
<dbReference type="EMBL" id="LATX01002482">
    <property type="protein sequence ID" value="KTB28375.1"/>
    <property type="molecule type" value="Genomic_DNA"/>
</dbReference>
<comment type="caution">
    <text evidence="1">The sequence shown here is derived from an EMBL/GenBank/DDBJ whole genome shotgun (WGS) entry which is preliminary data.</text>
</comment>